<keyword evidence="5" id="KW-1185">Reference proteome</keyword>
<dbReference type="PROSITE" id="PS51257">
    <property type="entry name" value="PROKAR_LIPOPROTEIN"/>
    <property type="match status" value="1"/>
</dbReference>
<keyword evidence="3" id="KW-0732">Signal</keyword>
<gene>
    <name evidence="4" type="ORF">H480_21327</name>
</gene>
<evidence type="ECO:0000256" key="1">
    <source>
        <dbReference type="ARBA" id="ARBA00004370"/>
    </source>
</evidence>
<dbReference type="Proteomes" id="UP000014139">
    <property type="component" value="Unassembled WGS sequence"/>
</dbReference>
<reference evidence="4 5" key="1">
    <citation type="submission" date="2013-02" db="EMBL/GenBank/DDBJ databases">
        <title>Draft genome sequence of Amycolatopsis vancoresmycina strain DSM 44592T.</title>
        <authorList>
            <person name="Kumar S."/>
            <person name="Kaur N."/>
            <person name="Kaur C."/>
            <person name="Raghava G.P.S."/>
            <person name="Mayilraj S."/>
        </authorList>
    </citation>
    <scope>NUCLEOTIDE SEQUENCE [LARGE SCALE GENOMIC DNA]</scope>
    <source>
        <strain evidence="4 5">DSM 44592</strain>
    </source>
</reference>
<dbReference type="PANTHER" id="PTHR37042">
    <property type="entry name" value="OUTER MEMBRANE PROTEIN RV1973"/>
    <property type="match status" value="1"/>
</dbReference>
<evidence type="ECO:0000256" key="3">
    <source>
        <dbReference type="SAM" id="SignalP"/>
    </source>
</evidence>
<protein>
    <recommendedName>
        <fullName evidence="6">Mce-associated membrane protein</fullName>
    </recommendedName>
</protein>
<feature type="chain" id="PRO_5038914745" description="Mce-associated membrane protein" evidence="3">
    <location>
        <begin position="20"/>
        <end position="203"/>
    </location>
</feature>
<name>R1G4V7_9PSEU</name>
<dbReference type="GO" id="GO:0016020">
    <property type="term" value="C:membrane"/>
    <property type="evidence" value="ECO:0007669"/>
    <property type="project" value="UniProtKB-SubCell"/>
</dbReference>
<proteinExistence type="predicted"/>
<comment type="subcellular location">
    <subcellularLocation>
        <location evidence="1">Membrane</location>
    </subcellularLocation>
</comment>
<dbReference type="EMBL" id="AOUO01000307">
    <property type="protein sequence ID" value="EOD66477.1"/>
    <property type="molecule type" value="Genomic_DNA"/>
</dbReference>
<evidence type="ECO:0008006" key="6">
    <source>
        <dbReference type="Google" id="ProtNLM"/>
    </source>
</evidence>
<dbReference type="RefSeq" id="WP_003090745.1">
    <property type="nucleotide sequence ID" value="NZ_AOUO01000307.1"/>
</dbReference>
<dbReference type="PATRIC" id="fig|1292037.4.peg.4040"/>
<keyword evidence="2" id="KW-0472">Membrane</keyword>
<sequence length="203" mass="20819">MTRVLALVVVLALACTAWFTIETASLSPGDNAALVDSAATAAVSSEVSDAVKAVFSYDYANLARTERAAADDSAARGRERDAVLAAAGPQLVTLNTIDYRTAAADVDRWIAATTGQYGKDLAGDRQLQIDRAASARTVSSASLVQAAVTEVDPVQGTARLLAVLDVRVSTGGGAVSPRMNRLTVDAARSPAGWKIAGVQAAGS</sequence>
<feature type="signal peptide" evidence="3">
    <location>
        <begin position="1"/>
        <end position="19"/>
    </location>
</feature>
<evidence type="ECO:0000313" key="5">
    <source>
        <dbReference type="Proteomes" id="UP000014139"/>
    </source>
</evidence>
<evidence type="ECO:0000313" key="4">
    <source>
        <dbReference type="EMBL" id="EOD66477.1"/>
    </source>
</evidence>
<comment type="caution">
    <text evidence="4">The sequence shown here is derived from an EMBL/GenBank/DDBJ whole genome shotgun (WGS) entry which is preliminary data.</text>
</comment>
<accession>R1G4V7</accession>
<dbReference type="AlphaFoldDB" id="R1G4V7"/>
<evidence type="ECO:0000256" key="2">
    <source>
        <dbReference type="ARBA" id="ARBA00023136"/>
    </source>
</evidence>
<organism evidence="4 5">
    <name type="scientific">Amycolatopsis vancoresmycina DSM 44592</name>
    <dbReference type="NCBI Taxonomy" id="1292037"/>
    <lineage>
        <taxon>Bacteria</taxon>
        <taxon>Bacillati</taxon>
        <taxon>Actinomycetota</taxon>
        <taxon>Actinomycetes</taxon>
        <taxon>Pseudonocardiales</taxon>
        <taxon>Pseudonocardiaceae</taxon>
        <taxon>Amycolatopsis</taxon>
    </lineage>
</organism>
<dbReference type="PANTHER" id="PTHR37042:SF4">
    <property type="entry name" value="OUTER MEMBRANE PROTEIN RV1973"/>
    <property type="match status" value="1"/>
</dbReference>